<name>A0A8H4IQ95_9PEZI</name>
<evidence type="ECO:0008006" key="3">
    <source>
        <dbReference type="Google" id="ProtNLM"/>
    </source>
</evidence>
<comment type="caution">
    <text evidence="1">The sequence shown here is derived from an EMBL/GenBank/DDBJ whole genome shotgun (WGS) entry which is preliminary data.</text>
</comment>
<sequence length="272" mass="30288">MDLTQHRHDLQVTFSMYSDVVPHNHNYKVIFGEGDWTVALAQAKGTNDGPFQGPSGEWLPPTDRTVEYDLISIVRWNGGLMMEEYLWTDNPSVYRQVGLLPSKPPKDAPDLELNPYVAPLSTQPGVDSSSVNKEKLKETDDAINSGHLDADSLNLSPNVTIYGLNDEGLDLQGYLDTLSDIKKAFPDLRYENEPYRQVIAQGDWTATISNLTGTHQGPLILPPYLANSPVEATGKSFDLLHYNIARWQDGKIVEMRINVDMFGILSALGIPF</sequence>
<dbReference type="AlphaFoldDB" id="A0A8H4IQ95"/>
<dbReference type="Proteomes" id="UP000572817">
    <property type="component" value="Unassembled WGS sequence"/>
</dbReference>
<reference evidence="1" key="1">
    <citation type="submission" date="2020-04" db="EMBL/GenBank/DDBJ databases">
        <title>Genome Assembly and Annotation of Botryosphaeria dothidea sdau 11-99, a Latent Pathogen of Apple Fruit Ring Rot in China.</title>
        <authorList>
            <person name="Yu C."/>
            <person name="Diao Y."/>
            <person name="Lu Q."/>
            <person name="Zhao J."/>
            <person name="Cui S."/>
            <person name="Peng C."/>
            <person name="He B."/>
            <person name="Liu H."/>
        </authorList>
    </citation>
    <scope>NUCLEOTIDE SEQUENCE [LARGE SCALE GENOMIC DNA]</scope>
    <source>
        <strain evidence="1">Sdau11-99</strain>
    </source>
</reference>
<dbReference type="InterPro" id="IPR032710">
    <property type="entry name" value="NTF2-like_dom_sf"/>
</dbReference>
<organism evidence="1 2">
    <name type="scientific">Botryosphaeria dothidea</name>
    <dbReference type="NCBI Taxonomy" id="55169"/>
    <lineage>
        <taxon>Eukaryota</taxon>
        <taxon>Fungi</taxon>
        <taxon>Dikarya</taxon>
        <taxon>Ascomycota</taxon>
        <taxon>Pezizomycotina</taxon>
        <taxon>Dothideomycetes</taxon>
        <taxon>Dothideomycetes incertae sedis</taxon>
        <taxon>Botryosphaeriales</taxon>
        <taxon>Botryosphaeriaceae</taxon>
        <taxon>Botryosphaeria</taxon>
    </lineage>
</organism>
<gene>
    <name evidence="1" type="ORF">GTA08_BOTSDO08526</name>
</gene>
<proteinExistence type="predicted"/>
<dbReference type="GO" id="GO:0030638">
    <property type="term" value="P:polyketide metabolic process"/>
    <property type="evidence" value="ECO:0007669"/>
    <property type="project" value="InterPro"/>
</dbReference>
<dbReference type="Gene3D" id="3.10.450.50">
    <property type="match status" value="2"/>
</dbReference>
<dbReference type="OrthoDB" id="5398185at2759"/>
<protein>
    <recommendedName>
        <fullName evidence="3">SnoaL-like domain-containing protein</fullName>
    </recommendedName>
</protein>
<dbReference type="InterPro" id="IPR009959">
    <property type="entry name" value="Cyclase_SnoaL-like"/>
</dbReference>
<dbReference type="SUPFAM" id="SSF54427">
    <property type="entry name" value="NTF2-like"/>
    <property type="match status" value="2"/>
</dbReference>
<dbReference type="EMBL" id="WWBZ02000051">
    <property type="protein sequence ID" value="KAF4304208.1"/>
    <property type="molecule type" value="Genomic_DNA"/>
</dbReference>
<dbReference type="PANTHER" id="PTHR38436">
    <property type="entry name" value="POLYKETIDE CYCLASE SNOAL-LIKE DOMAIN"/>
    <property type="match status" value="1"/>
</dbReference>
<accession>A0A8H4IQ95</accession>
<evidence type="ECO:0000313" key="1">
    <source>
        <dbReference type="EMBL" id="KAF4304208.1"/>
    </source>
</evidence>
<evidence type="ECO:0000313" key="2">
    <source>
        <dbReference type="Proteomes" id="UP000572817"/>
    </source>
</evidence>
<dbReference type="PANTHER" id="PTHR38436:SF1">
    <property type="entry name" value="ESTER CYCLASE"/>
    <property type="match status" value="1"/>
</dbReference>
<keyword evidence="2" id="KW-1185">Reference proteome</keyword>
<dbReference type="Pfam" id="PF07366">
    <property type="entry name" value="SnoaL"/>
    <property type="match status" value="2"/>
</dbReference>